<gene>
    <name evidence="1" type="ORF">UFOVP395_97</name>
</gene>
<proteinExistence type="predicted"/>
<sequence>MGIYYEYAVVHGRILIWWSDHDGRDHSMWVEGPKADKVYGALNKLDMAIQRELAAAVAINK</sequence>
<evidence type="ECO:0000313" key="1">
    <source>
        <dbReference type="EMBL" id="CAB4140762.1"/>
    </source>
</evidence>
<organism evidence="1">
    <name type="scientific">uncultured Caudovirales phage</name>
    <dbReference type="NCBI Taxonomy" id="2100421"/>
    <lineage>
        <taxon>Viruses</taxon>
        <taxon>Duplodnaviria</taxon>
        <taxon>Heunggongvirae</taxon>
        <taxon>Uroviricota</taxon>
        <taxon>Caudoviricetes</taxon>
        <taxon>Peduoviridae</taxon>
        <taxon>Maltschvirus</taxon>
        <taxon>Maltschvirus maltsch</taxon>
    </lineage>
</organism>
<dbReference type="EMBL" id="LR796380">
    <property type="protein sequence ID" value="CAB4140762.1"/>
    <property type="molecule type" value="Genomic_DNA"/>
</dbReference>
<accession>A0A6J5M3G8</accession>
<protein>
    <submittedName>
        <fullName evidence="1">Uncharacterized protein</fullName>
    </submittedName>
</protein>
<reference evidence="1" key="1">
    <citation type="submission" date="2020-04" db="EMBL/GenBank/DDBJ databases">
        <authorList>
            <person name="Chiriac C."/>
            <person name="Salcher M."/>
            <person name="Ghai R."/>
            <person name="Kavagutti S V."/>
        </authorList>
    </citation>
    <scope>NUCLEOTIDE SEQUENCE</scope>
</reference>
<name>A0A6J5M3G8_9CAUD</name>